<protein>
    <submittedName>
        <fullName evidence="1">Uncharacterized protein</fullName>
    </submittedName>
</protein>
<organism evidence="1 2">
    <name type="scientific">Rhodopirellula baltica SWK14</name>
    <dbReference type="NCBI Taxonomy" id="993516"/>
    <lineage>
        <taxon>Bacteria</taxon>
        <taxon>Pseudomonadati</taxon>
        <taxon>Planctomycetota</taxon>
        <taxon>Planctomycetia</taxon>
        <taxon>Pirellulales</taxon>
        <taxon>Pirellulaceae</taxon>
        <taxon>Rhodopirellula</taxon>
    </lineage>
</organism>
<evidence type="ECO:0000313" key="2">
    <source>
        <dbReference type="Proteomes" id="UP000010959"/>
    </source>
</evidence>
<dbReference type="Proteomes" id="UP000010959">
    <property type="component" value="Unassembled WGS sequence"/>
</dbReference>
<gene>
    <name evidence="1" type="ORF">RBSWK_00136</name>
</gene>
<dbReference type="EMBL" id="AMWG01000002">
    <property type="protein sequence ID" value="ELP35913.1"/>
    <property type="molecule type" value="Genomic_DNA"/>
</dbReference>
<name>L7CPL7_RHOBT</name>
<reference evidence="1 2" key="1">
    <citation type="journal article" date="2013" name="Mar. Genomics">
        <title>Expression of sulfatases in Rhodopirellula baltica and the diversity of sulfatases in the genus Rhodopirellula.</title>
        <authorList>
            <person name="Wegner C.E."/>
            <person name="Richter-Heitmann T."/>
            <person name="Klindworth A."/>
            <person name="Klockow C."/>
            <person name="Richter M."/>
            <person name="Achstetter T."/>
            <person name="Glockner F.O."/>
            <person name="Harder J."/>
        </authorList>
    </citation>
    <scope>NUCLEOTIDE SEQUENCE [LARGE SCALE GENOMIC DNA]</scope>
    <source>
        <strain evidence="1 2">SWK14</strain>
    </source>
</reference>
<accession>L7CPL7</accession>
<comment type="caution">
    <text evidence="1">The sequence shown here is derived from an EMBL/GenBank/DDBJ whole genome shotgun (WGS) entry which is preliminary data.</text>
</comment>
<dbReference type="PATRIC" id="fig|993516.3.peg.148"/>
<sequence length="48" mass="5030">MPGCFLDQWFCRSAGAAEGLGNPELVSIAVCVLGLVLRGADGSRVFVF</sequence>
<dbReference type="AlphaFoldDB" id="L7CPL7"/>
<proteinExistence type="predicted"/>
<evidence type="ECO:0000313" key="1">
    <source>
        <dbReference type="EMBL" id="ELP35913.1"/>
    </source>
</evidence>